<feature type="region of interest" description="Disordered" evidence="1">
    <location>
        <begin position="1"/>
        <end position="24"/>
    </location>
</feature>
<sequence length="91" mass="10374">MEAVGSLLNSPVQKHDVAGSSNSLGVSRNRDSFGVQLSNAKAIEVARLLIPNTFGKRSELQTVVDYYDRYNNYTKGWKRWNHLNGEYDRRL</sequence>
<evidence type="ECO:0000313" key="2">
    <source>
        <dbReference type="EMBL" id="ARK07434.1"/>
    </source>
</evidence>
<accession>A0A1W6DX00</accession>
<proteinExistence type="predicted"/>
<reference evidence="2 3" key="1">
    <citation type="submission" date="2017-02" db="EMBL/GenBank/DDBJ databases">
        <title>The first characterized phage against a member of the ecologically important #sphingomonads reveals high dissimilarity against all other known phages.</title>
        <authorList>
            <person name="Nielsen T.K."/>
            <person name="Carstens A.B."/>
            <person name="Kot W."/>
            <person name="Lametsch R."/>
            <person name="Neve H."/>
            <person name="Hansen L.H."/>
        </authorList>
    </citation>
    <scope>NUCLEOTIDE SEQUENCE [LARGE SCALE GENOMIC DNA]</scope>
</reference>
<name>A0A1W6DX00_9CAUD</name>
<keyword evidence="3" id="KW-1185">Reference proteome</keyword>
<dbReference type="EMBL" id="KY629563">
    <property type="protein sequence ID" value="ARK07434.1"/>
    <property type="molecule type" value="Genomic_DNA"/>
</dbReference>
<organism evidence="2 3">
    <name type="scientific">Sphingobium phage Lacusarx</name>
    <dbReference type="NCBI Taxonomy" id="1980139"/>
    <lineage>
        <taxon>Viruses</taxon>
        <taxon>Duplodnaviria</taxon>
        <taxon>Heunggongvirae</taxon>
        <taxon>Uroviricota</taxon>
        <taxon>Caudoviricetes</taxon>
        <taxon>Lacusarxvirus</taxon>
        <taxon>Lacusarxvirus lacusarx</taxon>
    </lineage>
</organism>
<gene>
    <name evidence="2" type="ORF">LAV_00034</name>
</gene>
<evidence type="ECO:0000313" key="3">
    <source>
        <dbReference type="Proteomes" id="UP000223906"/>
    </source>
</evidence>
<protein>
    <submittedName>
        <fullName evidence="2">Uncharacterized protein</fullName>
    </submittedName>
</protein>
<dbReference type="Proteomes" id="UP000223906">
    <property type="component" value="Segment"/>
</dbReference>
<evidence type="ECO:0000256" key="1">
    <source>
        <dbReference type="SAM" id="MobiDB-lite"/>
    </source>
</evidence>